<reference evidence="1" key="1">
    <citation type="submission" date="2019-03" db="EMBL/GenBank/DDBJ databases">
        <authorList>
            <person name="Hao L."/>
        </authorList>
    </citation>
    <scope>NUCLEOTIDE SEQUENCE</scope>
</reference>
<protein>
    <submittedName>
        <fullName evidence="1">Uncharacterized protein</fullName>
    </submittedName>
</protein>
<accession>A0A485M8H3</accession>
<organism evidence="1">
    <name type="scientific">anaerobic digester metagenome</name>
    <dbReference type="NCBI Taxonomy" id="1263854"/>
    <lineage>
        <taxon>unclassified sequences</taxon>
        <taxon>metagenomes</taxon>
        <taxon>ecological metagenomes</taxon>
    </lineage>
</organism>
<dbReference type="EMBL" id="CAADRM010000152">
    <property type="protein sequence ID" value="VFU18500.1"/>
    <property type="molecule type" value="Genomic_DNA"/>
</dbReference>
<dbReference type="AlphaFoldDB" id="A0A485M8H3"/>
<evidence type="ECO:0000313" key="1">
    <source>
        <dbReference type="EMBL" id="VFU18500.1"/>
    </source>
</evidence>
<sequence length="96" mass="10714">MVHIIKSKRLCLSLMLILFLFAVISCSKSDSDDAPVAVSDNVLDAESLTFRLDIIEDDPLEITIESSKEYIATLETVSEVTGAYELPAKTWCLWEC</sequence>
<proteinExistence type="predicted"/>
<gene>
    <name evidence="1" type="ORF">SCFA_840011</name>
</gene>
<dbReference type="PROSITE" id="PS51257">
    <property type="entry name" value="PROKAR_LIPOPROTEIN"/>
    <property type="match status" value="1"/>
</dbReference>
<name>A0A485M8H3_9ZZZZ</name>